<reference evidence="3 4" key="1">
    <citation type="submission" date="2017-04" db="EMBL/GenBank/DDBJ databases">
        <title>Whole genome sequence of Bdellovibrio bacteriovorus strain SSB218315.</title>
        <authorList>
            <person name="Oyedara O."/>
            <person name="Rodriguez-Perez M.A."/>
        </authorList>
    </citation>
    <scope>NUCLEOTIDE SEQUENCE [LARGE SCALE GENOMIC DNA]</scope>
    <source>
        <strain evidence="3 4">SSB218315</strain>
    </source>
</reference>
<feature type="region of interest" description="Disordered" evidence="1">
    <location>
        <begin position="31"/>
        <end position="70"/>
    </location>
</feature>
<proteinExistence type="predicted"/>
<dbReference type="EMBL" id="CP020946">
    <property type="protein sequence ID" value="ASD64811.1"/>
    <property type="molecule type" value="Genomic_DNA"/>
</dbReference>
<feature type="signal peptide" evidence="2">
    <location>
        <begin position="1"/>
        <end position="28"/>
    </location>
</feature>
<feature type="compositionally biased region" description="Low complexity" evidence="1">
    <location>
        <begin position="40"/>
        <end position="50"/>
    </location>
</feature>
<sequence length="413" mass="44539">MKTQKSTTNILMGLIVTTTLSSTTFAMAKKPVNSGGGSSSSGSTGSTKPPTTTPPTTTPPTTTPPVREPAAVTDSITPEGFNVFTEVAYPVGGVVDAKYSTYRELLPVRNAQEAHATDKCDTNLDSNDRFADRIAYAVELKMQPSKAQLGYVASYFNLNKDVNTYLPNSLISHPLCNVTSSTLNTTFAGKNIPSAATIKKINDFTNLMNGYRREALSGNREGYVKASKLWSKFMMCLSYMESLTTADTAKAQRVADKYAPSGYRRPAGVNFYEDPNQPAESRLNIGLFQFTPDAGGNIQACIREWNQLYPKCGIKTNASQSELIRVLGSSLQTFNAFCAAAKVTGSFAVQVNATSSKNTHPYNVNSNGSLKAPAERCVSPHMSVGRSYNHFGPFQNTSGFTLDNIISCTMAGE</sequence>
<organism evidence="3 4">
    <name type="scientific">Bdellovibrio bacteriovorus</name>
    <dbReference type="NCBI Taxonomy" id="959"/>
    <lineage>
        <taxon>Bacteria</taxon>
        <taxon>Pseudomonadati</taxon>
        <taxon>Bdellovibrionota</taxon>
        <taxon>Bdellovibrionia</taxon>
        <taxon>Bdellovibrionales</taxon>
        <taxon>Pseudobdellovibrionaceae</taxon>
        <taxon>Bdellovibrio</taxon>
    </lineage>
</organism>
<evidence type="ECO:0000313" key="3">
    <source>
        <dbReference type="EMBL" id="ASD64811.1"/>
    </source>
</evidence>
<name>A0A1Z3NBK9_BDEBC</name>
<accession>A0A1Z3NBK9</accession>
<evidence type="ECO:0000256" key="1">
    <source>
        <dbReference type="SAM" id="MobiDB-lite"/>
    </source>
</evidence>
<protein>
    <recommendedName>
        <fullName evidence="5">Transglycosylase SLT domain-containing protein</fullName>
    </recommendedName>
</protein>
<dbReference type="RefSeq" id="WP_088566245.1">
    <property type="nucleotide sequence ID" value="NZ_CP020946.1"/>
</dbReference>
<gene>
    <name evidence="3" type="ORF">B9G79_15200</name>
</gene>
<dbReference type="OrthoDB" id="5288656at2"/>
<evidence type="ECO:0000256" key="2">
    <source>
        <dbReference type="SAM" id="SignalP"/>
    </source>
</evidence>
<dbReference type="AlphaFoldDB" id="A0A1Z3NBK9"/>
<keyword evidence="2" id="KW-0732">Signal</keyword>
<dbReference type="Proteomes" id="UP000197003">
    <property type="component" value="Chromosome"/>
</dbReference>
<evidence type="ECO:0008006" key="5">
    <source>
        <dbReference type="Google" id="ProtNLM"/>
    </source>
</evidence>
<evidence type="ECO:0000313" key="4">
    <source>
        <dbReference type="Proteomes" id="UP000197003"/>
    </source>
</evidence>
<feature type="compositionally biased region" description="Pro residues" evidence="1">
    <location>
        <begin position="51"/>
        <end position="67"/>
    </location>
</feature>
<feature type="chain" id="PRO_5012644868" description="Transglycosylase SLT domain-containing protein" evidence="2">
    <location>
        <begin position="29"/>
        <end position="413"/>
    </location>
</feature>